<dbReference type="Proteomes" id="UP000326380">
    <property type="component" value="Unassembled WGS sequence"/>
</dbReference>
<sequence>MLDVQLADAGFFPISWPEAPDQLPGTTYVRPGRRELVRVFLAHNRSEVAIYTGRDLRSTQLVYRGPTADAALLQQLCAPFANSSPQPIEN</sequence>
<protein>
    <submittedName>
        <fullName evidence="1">Uncharacterized protein</fullName>
    </submittedName>
</protein>
<name>A0A7L4ZSM0_9BACT</name>
<keyword evidence="2" id="KW-1185">Reference proteome</keyword>
<organism evidence="1 2">
    <name type="scientific">Hymenobacter busanensis</name>
    <dbReference type="NCBI Taxonomy" id="2607656"/>
    <lineage>
        <taxon>Bacteria</taxon>
        <taxon>Pseudomonadati</taxon>
        <taxon>Bacteroidota</taxon>
        <taxon>Cytophagia</taxon>
        <taxon>Cytophagales</taxon>
        <taxon>Hymenobacteraceae</taxon>
        <taxon>Hymenobacter</taxon>
    </lineage>
</organism>
<proteinExistence type="predicted"/>
<evidence type="ECO:0000313" key="2">
    <source>
        <dbReference type="Proteomes" id="UP000326380"/>
    </source>
</evidence>
<comment type="caution">
    <text evidence="1">The sequence shown here is derived from an EMBL/GenBank/DDBJ whole genome shotgun (WGS) entry which is preliminary data.</text>
</comment>
<evidence type="ECO:0000313" key="1">
    <source>
        <dbReference type="EMBL" id="KAA9327574.1"/>
    </source>
</evidence>
<accession>A0A7L4ZSM0</accession>
<gene>
    <name evidence="1" type="ORF">F0P96_16465</name>
</gene>
<dbReference type="AlphaFoldDB" id="A0A7L4ZSM0"/>
<dbReference type="RefSeq" id="WP_151080021.1">
    <property type="nucleotide sequence ID" value="NZ_CP047647.1"/>
</dbReference>
<reference evidence="1 2" key="1">
    <citation type="submission" date="2019-09" db="EMBL/GenBank/DDBJ databases">
        <title>Genome sequence of Hymenobacter sp. M3.</title>
        <authorList>
            <person name="Srinivasan S."/>
        </authorList>
    </citation>
    <scope>NUCLEOTIDE SEQUENCE [LARGE SCALE GENOMIC DNA]</scope>
    <source>
        <strain evidence="1 2">M3</strain>
    </source>
</reference>
<dbReference type="EMBL" id="VTWU01000006">
    <property type="protein sequence ID" value="KAA9327574.1"/>
    <property type="molecule type" value="Genomic_DNA"/>
</dbReference>